<evidence type="ECO:0000313" key="2">
    <source>
        <dbReference type="EMBL" id="CAF1312094.1"/>
    </source>
</evidence>
<dbReference type="EMBL" id="CAJNOL010004336">
    <property type="protein sequence ID" value="CAF1586062.1"/>
    <property type="molecule type" value="Genomic_DNA"/>
</dbReference>
<evidence type="ECO:0000313" key="5">
    <source>
        <dbReference type="Proteomes" id="UP000663864"/>
    </source>
</evidence>
<sequence length="105" mass="12174">MILHSKTTDDSKRIHIIYIAVILTSCTLVISILLAVENIYILYGLYTNHRMVLDENTTSDSTVKRSKKIFACFTIKDYIHKIIRSYLSILKYQSKQEPYTIVNSV</sequence>
<organism evidence="2 5">
    <name type="scientific">Rotaria sordida</name>
    <dbReference type="NCBI Taxonomy" id="392033"/>
    <lineage>
        <taxon>Eukaryota</taxon>
        <taxon>Metazoa</taxon>
        <taxon>Spiralia</taxon>
        <taxon>Gnathifera</taxon>
        <taxon>Rotifera</taxon>
        <taxon>Eurotatoria</taxon>
        <taxon>Bdelloidea</taxon>
        <taxon>Philodinida</taxon>
        <taxon>Philodinidae</taxon>
        <taxon>Rotaria</taxon>
    </lineage>
</organism>
<comment type="caution">
    <text evidence="2">The sequence shown here is derived from an EMBL/GenBank/DDBJ whole genome shotgun (WGS) entry which is preliminary data.</text>
</comment>
<dbReference type="Proteomes" id="UP000663864">
    <property type="component" value="Unassembled WGS sequence"/>
</dbReference>
<evidence type="ECO:0000313" key="4">
    <source>
        <dbReference type="EMBL" id="CAF1586062.1"/>
    </source>
</evidence>
<dbReference type="PROSITE" id="PS51257">
    <property type="entry name" value="PROKAR_LIPOPROTEIN"/>
    <property type="match status" value="1"/>
</dbReference>
<keyword evidence="6" id="KW-1185">Reference proteome</keyword>
<evidence type="ECO:0000313" key="3">
    <source>
        <dbReference type="EMBL" id="CAF1321529.1"/>
    </source>
</evidence>
<dbReference type="EMBL" id="CAJNOH010003050">
    <property type="protein sequence ID" value="CAF1321529.1"/>
    <property type="molecule type" value="Genomic_DNA"/>
</dbReference>
<reference evidence="2" key="1">
    <citation type="submission" date="2021-02" db="EMBL/GenBank/DDBJ databases">
        <authorList>
            <person name="Nowell W R."/>
        </authorList>
    </citation>
    <scope>NUCLEOTIDE SEQUENCE</scope>
</reference>
<proteinExistence type="predicted"/>
<dbReference type="AlphaFoldDB" id="A0A815E9X2"/>
<feature type="transmembrane region" description="Helical" evidence="1">
    <location>
        <begin position="16"/>
        <end position="43"/>
    </location>
</feature>
<protein>
    <submittedName>
        <fullName evidence="2">Uncharacterized protein</fullName>
    </submittedName>
</protein>
<dbReference type="EMBL" id="CAJNOT010002393">
    <property type="protein sequence ID" value="CAF1312094.1"/>
    <property type="molecule type" value="Genomic_DNA"/>
</dbReference>
<evidence type="ECO:0000313" key="6">
    <source>
        <dbReference type="Proteomes" id="UP000663870"/>
    </source>
</evidence>
<dbReference type="Proteomes" id="UP000663870">
    <property type="component" value="Unassembled WGS sequence"/>
</dbReference>
<evidence type="ECO:0000256" key="1">
    <source>
        <dbReference type="SAM" id="Phobius"/>
    </source>
</evidence>
<accession>A0A815E9X2</accession>
<dbReference type="Proteomes" id="UP000663854">
    <property type="component" value="Unassembled WGS sequence"/>
</dbReference>
<gene>
    <name evidence="4" type="ORF">JXQ802_LOCUS46729</name>
    <name evidence="3" type="ORF">PYM288_LOCUS30936</name>
    <name evidence="2" type="ORF">ZHD862_LOCUS28546</name>
</gene>
<keyword evidence="1" id="KW-0472">Membrane</keyword>
<keyword evidence="1" id="KW-0812">Transmembrane</keyword>
<keyword evidence="1" id="KW-1133">Transmembrane helix</keyword>
<name>A0A815E9X2_9BILA</name>